<dbReference type="GO" id="GO:0007052">
    <property type="term" value="P:mitotic spindle organization"/>
    <property type="evidence" value="ECO:0007669"/>
    <property type="project" value="TreeGrafter"/>
</dbReference>
<dbReference type="InterPro" id="IPR004327">
    <property type="entry name" value="Phstyr_phstse_ac"/>
</dbReference>
<keyword evidence="5 8" id="KW-0697">Rotamase</keyword>
<reference evidence="10" key="2">
    <citation type="submission" date="2023-06" db="EMBL/GenBank/DDBJ databases">
        <authorList>
            <consortium name="Lawrence Berkeley National Laboratory"/>
            <person name="Haridas S."/>
            <person name="Hensen N."/>
            <person name="Bonometti L."/>
            <person name="Westerberg I."/>
            <person name="Brannstrom I.O."/>
            <person name="Guillou S."/>
            <person name="Cros-Aarteil S."/>
            <person name="Calhoun S."/>
            <person name="Kuo A."/>
            <person name="Mondo S."/>
            <person name="Pangilinan J."/>
            <person name="Riley R."/>
            <person name="Labutti K."/>
            <person name="Andreopoulos B."/>
            <person name="Lipzen A."/>
            <person name="Chen C."/>
            <person name="Yanf M."/>
            <person name="Daum C."/>
            <person name="Ng V."/>
            <person name="Clum A."/>
            <person name="Steindorff A."/>
            <person name="Ohm R."/>
            <person name="Martin F."/>
            <person name="Silar P."/>
            <person name="Natvig D."/>
            <person name="Lalanne C."/>
            <person name="Gautier V."/>
            <person name="Ament-Velasquez S.L."/>
            <person name="Kruys A."/>
            <person name="Hutchinson M.I."/>
            <person name="Powell A.J."/>
            <person name="Barry K."/>
            <person name="Miller A.N."/>
            <person name="Grigoriev I.V."/>
            <person name="Debuchy R."/>
            <person name="Gladieux P."/>
            <person name="Thoren M.H."/>
            <person name="Johannesson H."/>
        </authorList>
    </citation>
    <scope>NUCLEOTIDE SEQUENCE</scope>
    <source>
        <strain evidence="10">CBS 314.62</strain>
    </source>
</reference>
<feature type="compositionally biased region" description="Pro residues" evidence="9">
    <location>
        <begin position="122"/>
        <end position="139"/>
    </location>
</feature>
<organism evidence="10 11">
    <name type="scientific">Podospora appendiculata</name>
    <dbReference type="NCBI Taxonomy" id="314037"/>
    <lineage>
        <taxon>Eukaryota</taxon>
        <taxon>Fungi</taxon>
        <taxon>Dikarya</taxon>
        <taxon>Ascomycota</taxon>
        <taxon>Pezizomycotina</taxon>
        <taxon>Sordariomycetes</taxon>
        <taxon>Sordariomycetidae</taxon>
        <taxon>Sordariales</taxon>
        <taxon>Podosporaceae</taxon>
        <taxon>Podospora</taxon>
    </lineage>
</organism>
<accession>A0AAE0XK64</accession>
<feature type="region of interest" description="Disordered" evidence="9">
    <location>
        <begin position="86"/>
        <end position="139"/>
    </location>
</feature>
<dbReference type="GO" id="GO:0000159">
    <property type="term" value="C:protein phosphatase type 2A complex"/>
    <property type="evidence" value="ECO:0007669"/>
    <property type="project" value="TreeGrafter"/>
</dbReference>
<dbReference type="SUPFAM" id="SSF140984">
    <property type="entry name" value="PTPA-like"/>
    <property type="match status" value="1"/>
</dbReference>
<sequence length="517" mass="58159">MWCGIETLTSSPCGRSYDHIDDSLICMLVSSLCLDGPVHRGRHRVAGVRVLGRPICPWENRQGSLWFRGYRHNFDNFVSCRFAGPAQTPAQTTSEPGIASGGIPSLKDRIPKLQPRRKRPEPSNPVPLPETPALPPPPDLSTLTFKVPSRRILSAHDHELFLASPTYSLVVSFVFGLTESVVDRSISAIKDSELSEPVRTILRILNDTESLCRDSPPDDQGGSRFGNKTFRIFLDKVKQRFAQWHETLGLSDPDVVAEVSTYLSQSFGNRSRIDYGSGHELNFMMWLLCLYQLSIITRDDFRALVLRVFSRYLDVMHLVQSTYYLEPAGSHGVWGLDDYQFLPFLFGASQLLHHPFITPRSIHQELTLEEFGGDYMYLGHVAFVNSTKTVKGLRWHSPMLDDISSAKSWGKIEGGMRRMFVSEVLRKLPVMQHFLFGSLIPAAEGMSERDPNAFANDEDEDEAGEVDVFDKDGVRHVHQPTGWGDCCGIKVPSSLAANEEMRKRGIGGEHLRRIPFD</sequence>
<dbReference type="EC" id="5.2.1.8" evidence="8"/>
<dbReference type="GO" id="GO:0003755">
    <property type="term" value="F:peptidyl-prolyl cis-trans isomerase activity"/>
    <property type="evidence" value="ECO:0007669"/>
    <property type="project" value="UniProtKB-KW"/>
</dbReference>
<evidence type="ECO:0000313" key="10">
    <source>
        <dbReference type="EMBL" id="KAK3694938.1"/>
    </source>
</evidence>
<evidence type="ECO:0000313" key="11">
    <source>
        <dbReference type="Proteomes" id="UP001270362"/>
    </source>
</evidence>
<name>A0AAE0XK64_9PEZI</name>
<dbReference type="GO" id="GO:0005634">
    <property type="term" value="C:nucleus"/>
    <property type="evidence" value="ECO:0007669"/>
    <property type="project" value="TreeGrafter"/>
</dbReference>
<keyword evidence="11" id="KW-1185">Reference proteome</keyword>
<dbReference type="InterPro" id="IPR037218">
    <property type="entry name" value="PTPA_sf"/>
</dbReference>
<keyword evidence="4 8" id="KW-0963">Cytoplasm</keyword>
<comment type="subcellular location">
    <subcellularLocation>
        <location evidence="2 8">Cytoplasm</location>
    </subcellularLocation>
</comment>
<reference evidence="10" key="1">
    <citation type="journal article" date="2023" name="Mol. Phylogenet. Evol.">
        <title>Genome-scale phylogeny and comparative genomics of the fungal order Sordariales.</title>
        <authorList>
            <person name="Hensen N."/>
            <person name="Bonometti L."/>
            <person name="Westerberg I."/>
            <person name="Brannstrom I.O."/>
            <person name="Guillou S."/>
            <person name="Cros-Aarteil S."/>
            <person name="Calhoun S."/>
            <person name="Haridas S."/>
            <person name="Kuo A."/>
            <person name="Mondo S."/>
            <person name="Pangilinan J."/>
            <person name="Riley R."/>
            <person name="LaButti K."/>
            <person name="Andreopoulos B."/>
            <person name="Lipzen A."/>
            <person name="Chen C."/>
            <person name="Yan M."/>
            <person name="Daum C."/>
            <person name="Ng V."/>
            <person name="Clum A."/>
            <person name="Steindorff A."/>
            <person name="Ohm R.A."/>
            <person name="Martin F."/>
            <person name="Silar P."/>
            <person name="Natvig D.O."/>
            <person name="Lalanne C."/>
            <person name="Gautier V."/>
            <person name="Ament-Velasquez S.L."/>
            <person name="Kruys A."/>
            <person name="Hutchinson M.I."/>
            <person name="Powell A.J."/>
            <person name="Barry K."/>
            <person name="Miller A.N."/>
            <person name="Grigoriev I.V."/>
            <person name="Debuchy R."/>
            <person name="Gladieux P."/>
            <person name="Hiltunen Thoren M."/>
            <person name="Johannesson H."/>
        </authorList>
    </citation>
    <scope>NUCLEOTIDE SEQUENCE</scope>
    <source>
        <strain evidence="10">CBS 314.62</strain>
    </source>
</reference>
<comment type="function">
    <text evidence="7">PPIases accelerate the folding of proteins. It catalyzes the cis-trans isomerization of proline imidic peptide bonds in oligopeptides. Acts as a regulatory subunit for PP2A-like phosphatases modulating their activity or substrate specificity, probably by inducing a conformational change in the catalytic subunit, a direct target of the PPIase. Can reactivate inactive phosphatase PP2A-phosphatase methylesterase complexes (PP2Ai) in presence of ATP and Mg(2+) by dissociating the inactive form from the complex.</text>
</comment>
<protein>
    <recommendedName>
        <fullName evidence="8">Serine/threonine-protein phosphatase 2A activator</fullName>
        <ecNumber evidence="8">5.2.1.8</ecNumber>
    </recommendedName>
    <alternativeName>
        <fullName evidence="8">Phosphotyrosyl phosphatase activator</fullName>
    </alternativeName>
</protein>
<evidence type="ECO:0000256" key="5">
    <source>
        <dbReference type="ARBA" id="ARBA00023110"/>
    </source>
</evidence>
<comment type="caution">
    <text evidence="10">The sequence shown here is derived from an EMBL/GenBank/DDBJ whole genome shotgun (WGS) entry which is preliminary data.</text>
</comment>
<comment type="catalytic activity">
    <reaction evidence="1 8">
        <text>[protein]-peptidylproline (omega=180) = [protein]-peptidylproline (omega=0)</text>
        <dbReference type="Rhea" id="RHEA:16237"/>
        <dbReference type="Rhea" id="RHEA-COMP:10747"/>
        <dbReference type="Rhea" id="RHEA-COMP:10748"/>
        <dbReference type="ChEBI" id="CHEBI:83833"/>
        <dbReference type="ChEBI" id="CHEBI:83834"/>
        <dbReference type="EC" id="5.2.1.8"/>
    </reaction>
</comment>
<evidence type="ECO:0000256" key="6">
    <source>
        <dbReference type="ARBA" id="ARBA00023235"/>
    </source>
</evidence>
<keyword evidence="6 8" id="KW-0413">Isomerase</keyword>
<gene>
    <name evidence="10" type="ORF">B0T22DRAFT_507845</name>
</gene>
<proteinExistence type="inferred from homology"/>
<evidence type="ECO:0000256" key="7">
    <source>
        <dbReference type="ARBA" id="ARBA00025287"/>
    </source>
</evidence>
<dbReference type="Pfam" id="PF03095">
    <property type="entry name" value="PTPA"/>
    <property type="match status" value="1"/>
</dbReference>
<dbReference type="GO" id="GO:0005737">
    <property type="term" value="C:cytoplasm"/>
    <property type="evidence" value="ECO:0007669"/>
    <property type="project" value="UniProtKB-SubCell"/>
</dbReference>
<dbReference type="EMBL" id="JAULSO010000001">
    <property type="protein sequence ID" value="KAK3694938.1"/>
    <property type="molecule type" value="Genomic_DNA"/>
</dbReference>
<dbReference type="Gene3D" id="1.20.120.1150">
    <property type="match status" value="1"/>
</dbReference>
<dbReference type="FunFam" id="1.20.120.1150:FF:000002">
    <property type="entry name" value="Serine/threonine-protein phosphatase 2A activator"/>
    <property type="match status" value="1"/>
</dbReference>
<dbReference type="GO" id="GO:0008160">
    <property type="term" value="F:protein tyrosine phosphatase activator activity"/>
    <property type="evidence" value="ECO:0007669"/>
    <property type="project" value="TreeGrafter"/>
</dbReference>
<dbReference type="InterPro" id="IPR043170">
    <property type="entry name" value="PTPA_C_lid"/>
</dbReference>
<evidence type="ECO:0000256" key="8">
    <source>
        <dbReference type="RuleBase" id="RU361210"/>
    </source>
</evidence>
<dbReference type="CDD" id="cd04087">
    <property type="entry name" value="PTPA"/>
    <property type="match status" value="1"/>
</dbReference>
<evidence type="ECO:0000256" key="3">
    <source>
        <dbReference type="ARBA" id="ARBA00011019"/>
    </source>
</evidence>
<comment type="similarity">
    <text evidence="3 8">Belongs to the PTPA-type PPIase family.</text>
</comment>
<dbReference type="PANTHER" id="PTHR10012:SF5">
    <property type="entry name" value="SERINE_THREONINE-PROTEIN PHOSPHATASE 2A ACTIVATOR 2"/>
    <property type="match status" value="1"/>
</dbReference>
<evidence type="ECO:0000256" key="1">
    <source>
        <dbReference type="ARBA" id="ARBA00000971"/>
    </source>
</evidence>
<dbReference type="Proteomes" id="UP001270362">
    <property type="component" value="Unassembled WGS sequence"/>
</dbReference>
<evidence type="ECO:0000256" key="4">
    <source>
        <dbReference type="ARBA" id="ARBA00022490"/>
    </source>
</evidence>
<evidence type="ECO:0000256" key="2">
    <source>
        <dbReference type="ARBA" id="ARBA00004496"/>
    </source>
</evidence>
<evidence type="ECO:0000256" key="9">
    <source>
        <dbReference type="SAM" id="MobiDB-lite"/>
    </source>
</evidence>
<dbReference type="PANTHER" id="PTHR10012">
    <property type="entry name" value="SERINE/THREONINE-PROTEIN PHOSPHATASE 2A REGULATORY SUBUNIT B"/>
    <property type="match status" value="1"/>
</dbReference>
<dbReference type="AlphaFoldDB" id="A0AAE0XK64"/>